<organism evidence="2 3">
    <name type="scientific">Allacma fusca</name>
    <dbReference type="NCBI Taxonomy" id="39272"/>
    <lineage>
        <taxon>Eukaryota</taxon>
        <taxon>Metazoa</taxon>
        <taxon>Ecdysozoa</taxon>
        <taxon>Arthropoda</taxon>
        <taxon>Hexapoda</taxon>
        <taxon>Collembola</taxon>
        <taxon>Symphypleona</taxon>
        <taxon>Sminthuridae</taxon>
        <taxon>Allacma</taxon>
    </lineage>
</organism>
<dbReference type="EMBL" id="CAJVCH010539196">
    <property type="protein sequence ID" value="CAG7826264.1"/>
    <property type="molecule type" value="Genomic_DNA"/>
</dbReference>
<dbReference type="AlphaFoldDB" id="A0A8J2LNB2"/>
<gene>
    <name evidence="2" type="ORF">AFUS01_LOCUS36327</name>
</gene>
<proteinExistence type="predicted"/>
<accession>A0A8J2LNB2</accession>
<keyword evidence="1" id="KW-0812">Transmembrane</keyword>
<reference evidence="2" key="1">
    <citation type="submission" date="2021-06" db="EMBL/GenBank/DDBJ databases">
        <authorList>
            <person name="Hodson N. C."/>
            <person name="Mongue J. A."/>
            <person name="Jaron S. K."/>
        </authorList>
    </citation>
    <scope>NUCLEOTIDE SEQUENCE</scope>
</reference>
<keyword evidence="3" id="KW-1185">Reference proteome</keyword>
<evidence type="ECO:0000313" key="3">
    <source>
        <dbReference type="Proteomes" id="UP000708208"/>
    </source>
</evidence>
<sequence length="106" mass="11422">MVGNCGCVADLDWAPINLAGVVRPGHRCGRFQEVSCDQEVPASEGSGGWVIGIGAGVVDVGLFGCLWYRYRHTLVDFVRDRVAQLQGVSDAARALWRAILGPRAPR</sequence>
<evidence type="ECO:0000313" key="2">
    <source>
        <dbReference type="EMBL" id="CAG7826264.1"/>
    </source>
</evidence>
<name>A0A8J2LNB2_9HEXA</name>
<dbReference type="Proteomes" id="UP000708208">
    <property type="component" value="Unassembled WGS sequence"/>
</dbReference>
<feature type="transmembrane region" description="Helical" evidence="1">
    <location>
        <begin position="49"/>
        <end position="70"/>
    </location>
</feature>
<evidence type="ECO:0000256" key="1">
    <source>
        <dbReference type="SAM" id="Phobius"/>
    </source>
</evidence>
<keyword evidence="1" id="KW-1133">Transmembrane helix</keyword>
<protein>
    <submittedName>
        <fullName evidence="2">Uncharacterized protein</fullName>
    </submittedName>
</protein>
<comment type="caution">
    <text evidence="2">The sequence shown here is derived from an EMBL/GenBank/DDBJ whole genome shotgun (WGS) entry which is preliminary data.</text>
</comment>
<keyword evidence="1" id="KW-0472">Membrane</keyword>